<dbReference type="PANTHER" id="PTHR38827:SF1">
    <property type="entry name" value="T. BRUCEI SPP.-SPECIFIC PROTEIN"/>
    <property type="match status" value="1"/>
</dbReference>
<organism evidence="1 2">
    <name type="scientific">Leptomonas seymouri</name>
    <dbReference type="NCBI Taxonomy" id="5684"/>
    <lineage>
        <taxon>Eukaryota</taxon>
        <taxon>Discoba</taxon>
        <taxon>Euglenozoa</taxon>
        <taxon>Kinetoplastea</taxon>
        <taxon>Metakinetoplastina</taxon>
        <taxon>Trypanosomatida</taxon>
        <taxon>Trypanosomatidae</taxon>
        <taxon>Leishmaniinae</taxon>
        <taxon>Leptomonas</taxon>
    </lineage>
</organism>
<reference evidence="1 2" key="1">
    <citation type="journal article" date="2015" name="PLoS Pathog.">
        <title>Leptomonas seymouri: Adaptations to the Dixenous Life Cycle Analyzed by Genome Sequencing, Transcriptome Profiling and Co-infection with Leishmania donovani.</title>
        <authorList>
            <person name="Kraeva N."/>
            <person name="Butenko A."/>
            <person name="Hlavacova J."/>
            <person name="Kostygov A."/>
            <person name="Myskova J."/>
            <person name="Grybchuk D."/>
            <person name="Lestinova T."/>
            <person name="Votypka J."/>
            <person name="Volf P."/>
            <person name="Opperdoes F."/>
            <person name="Flegontov P."/>
            <person name="Lukes J."/>
            <person name="Yurchenko V."/>
        </authorList>
    </citation>
    <scope>NUCLEOTIDE SEQUENCE [LARGE SCALE GENOMIC DNA]</scope>
    <source>
        <strain evidence="1 2">ATCC 30220</strain>
    </source>
</reference>
<name>A0A0N0P3I1_LEPSE</name>
<gene>
    <name evidence="1" type="ORF">ABL78_7265</name>
</gene>
<keyword evidence="2" id="KW-1185">Reference proteome</keyword>
<dbReference type="OMA" id="FCKDEEM"/>
<dbReference type="EMBL" id="LJSK01000337">
    <property type="protein sequence ID" value="KPI83697.1"/>
    <property type="molecule type" value="Genomic_DNA"/>
</dbReference>
<proteinExistence type="predicted"/>
<dbReference type="OrthoDB" id="272787at2759"/>
<dbReference type="Proteomes" id="UP000038009">
    <property type="component" value="Unassembled WGS sequence"/>
</dbReference>
<accession>A0A0N0P3I1</accession>
<dbReference type="VEuPathDB" id="TriTrypDB:Lsey_0337_0080"/>
<evidence type="ECO:0000313" key="1">
    <source>
        <dbReference type="EMBL" id="KPI83697.1"/>
    </source>
</evidence>
<sequence>MFGRRVFASAPLPRHMWAALHIQNAAQAQRVLPSLAPLVASMGVSTSILSSQALMQARNGMASETGPAALDELLASRIAAGLPTALNSAFFGVSKFFISVNLPLVSFPVLYRERLHRWQ</sequence>
<evidence type="ECO:0000313" key="2">
    <source>
        <dbReference type="Proteomes" id="UP000038009"/>
    </source>
</evidence>
<comment type="caution">
    <text evidence="1">The sequence shown here is derived from an EMBL/GenBank/DDBJ whole genome shotgun (WGS) entry which is preliminary data.</text>
</comment>
<protein>
    <submittedName>
        <fullName evidence="1">Uncharacterized protein</fullName>
    </submittedName>
</protein>
<dbReference type="AlphaFoldDB" id="A0A0N0P3I1"/>
<dbReference type="PANTHER" id="PTHR38827">
    <property type="entry name" value="T. BRUCEI SPP.-SPECIFIC PROTEIN-RELATED"/>
    <property type="match status" value="1"/>
</dbReference>